<accession>A0A7J7T5T9</accession>
<organism evidence="2 3">
    <name type="scientific">Myotis myotis</name>
    <name type="common">Greater mouse-eared bat</name>
    <name type="synonym">Vespertilio myotis</name>
    <dbReference type="NCBI Taxonomy" id="51298"/>
    <lineage>
        <taxon>Eukaryota</taxon>
        <taxon>Metazoa</taxon>
        <taxon>Chordata</taxon>
        <taxon>Craniata</taxon>
        <taxon>Vertebrata</taxon>
        <taxon>Euteleostomi</taxon>
        <taxon>Mammalia</taxon>
        <taxon>Eutheria</taxon>
        <taxon>Laurasiatheria</taxon>
        <taxon>Chiroptera</taxon>
        <taxon>Yangochiroptera</taxon>
        <taxon>Vespertilionidae</taxon>
        <taxon>Myotis</taxon>
    </lineage>
</organism>
<evidence type="ECO:0000313" key="2">
    <source>
        <dbReference type="EMBL" id="KAF6296004.1"/>
    </source>
</evidence>
<dbReference type="EMBL" id="JABWUV010000017">
    <property type="protein sequence ID" value="KAF6296004.1"/>
    <property type="molecule type" value="Genomic_DNA"/>
</dbReference>
<feature type="region of interest" description="Disordered" evidence="1">
    <location>
        <begin position="1"/>
        <end position="48"/>
    </location>
</feature>
<dbReference type="AlphaFoldDB" id="A0A7J7T5T9"/>
<evidence type="ECO:0000256" key="1">
    <source>
        <dbReference type="SAM" id="MobiDB-lite"/>
    </source>
</evidence>
<dbReference type="Proteomes" id="UP000527355">
    <property type="component" value="Unassembled WGS sequence"/>
</dbReference>
<sequence>MGKPRLRKAMQLASEHRWQVAGPGPQRCKGSGARPSKRKASHGADRSELIGRRGREVCQGFPWFLSPVSGNALNPRQIPAGSLAGAQQRRVWDDTHDGPWRHPAVGFTIVQGSSSRAGGDLLAKALPASHLWL</sequence>
<gene>
    <name evidence="2" type="ORF">mMyoMyo1_009136</name>
</gene>
<reference evidence="2 3" key="1">
    <citation type="journal article" date="2020" name="Nature">
        <title>Six reference-quality genomes reveal evolution of bat adaptations.</title>
        <authorList>
            <person name="Jebb D."/>
            <person name="Huang Z."/>
            <person name="Pippel M."/>
            <person name="Hughes G.M."/>
            <person name="Lavrichenko K."/>
            <person name="Devanna P."/>
            <person name="Winkler S."/>
            <person name="Jermiin L.S."/>
            <person name="Skirmuntt E.C."/>
            <person name="Katzourakis A."/>
            <person name="Burkitt-Gray L."/>
            <person name="Ray D.A."/>
            <person name="Sullivan K.A.M."/>
            <person name="Roscito J.G."/>
            <person name="Kirilenko B.M."/>
            <person name="Davalos L.M."/>
            <person name="Corthals A.P."/>
            <person name="Power M.L."/>
            <person name="Jones G."/>
            <person name="Ransome R.D."/>
            <person name="Dechmann D.K.N."/>
            <person name="Locatelli A.G."/>
            <person name="Puechmaille S.J."/>
            <person name="Fedrigo O."/>
            <person name="Jarvis E.D."/>
            <person name="Hiller M."/>
            <person name="Vernes S.C."/>
            <person name="Myers E.W."/>
            <person name="Teeling E.C."/>
        </authorList>
    </citation>
    <scope>NUCLEOTIDE SEQUENCE [LARGE SCALE GENOMIC DNA]</scope>
    <source>
        <strain evidence="2">MMyoMyo1</strain>
        <tissue evidence="2">Flight muscle</tissue>
    </source>
</reference>
<protein>
    <submittedName>
        <fullName evidence="2">Uncharacterized protein</fullName>
    </submittedName>
</protein>
<name>A0A7J7T5T9_MYOMY</name>
<proteinExistence type="predicted"/>
<comment type="caution">
    <text evidence="2">The sequence shown here is derived from an EMBL/GenBank/DDBJ whole genome shotgun (WGS) entry which is preliminary data.</text>
</comment>
<evidence type="ECO:0000313" key="3">
    <source>
        <dbReference type="Proteomes" id="UP000527355"/>
    </source>
</evidence>
<keyword evidence="3" id="KW-1185">Reference proteome</keyword>